<name>A0A0C2GE82_9BILA</name>
<dbReference type="Proteomes" id="UP000054047">
    <property type="component" value="Unassembled WGS sequence"/>
</dbReference>
<accession>A0A0C2GE82</accession>
<sequence>MCSVHSVDSRIDPASSASRFPLRVRFNGETEVYEAFEGAFDNDVVIQYYGVRSTLSCATVAERNM</sequence>
<organism evidence="1 2">
    <name type="scientific">Ancylostoma duodenale</name>
    <dbReference type="NCBI Taxonomy" id="51022"/>
    <lineage>
        <taxon>Eukaryota</taxon>
        <taxon>Metazoa</taxon>
        <taxon>Ecdysozoa</taxon>
        <taxon>Nematoda</taxon>
        <taxon>Chromadorea</taxon>
        <taxon>Rhabditida</taxon>
        <taxon>Rhabditina</taxon>
        <taxon>Rhabditomorpha</taxon>
        <taxon>Strongyloidea</taxon>
        <taxon>Ancylostomatidae</taxon>
        <taxon>Ancylostomatinae</taxon>
        <taxon>Ancylostoma</taxon>
    </lineage>
</organism>
<keyword evidence="2" id="KW-1185">Reference proteome</keyword>
<gene>
    <name evidence="1" type="ORF">ANCDUO_12571</name>
</gene>
<dbReference type="AlphaFoldDB" id="A0A0C2GE82"/>
<dbReference type="EMBL" id="KN734620">
    <property type="protein sequence ID" value="KIH57239.1"/>
    <property type="molecule type" value="Genomic_DNA"/>
</dbReference>
<proteinExistence type="predicted"/>
<evidence type="ECO:0000313" key="2">
    <source>
        <dbReference type="Proteomes" id="UP000054047"/>
    </source>
</evidence>
<reference evidence="1 2" key="1">
    <citation type="submission" date="2013-12" db="EMBL/GenBank/DDBJ databases">
        <title>Draft genome of the parsitic nematode Ancylostoma duodenale.</title>
        <authorList>
            <person name="Mitreva M."/>
        </authorList>
    </citation>
    <scope>NUCLEOTIDE SEQUENCE [LARGE SCALE GENOMIC DNA]</scope>
    <source>
        <strain evidence="1 2">Zhejiang</strain>
    </source>
</reference>
<evidence type="ECO:0000313" key="1">
    <source>
        <dbReference type="EMBL" id="KIH57239.1"/>
    </source>
</evidence>
<protein>
    <submittedName>
        <fullName evidence="1">Uncharacterized protein</fullName>
    </submittedName>
</protein>